<organism evidence="2 3">
    <name type="scientific">Saonia flava</name>
    <dbReference type="NCBI Taxonomy" id="523696"/>
    <lineage>
        <taxon>Bacteria</taxon>
        <taxon>Pseudomonadati</taxon>
        <taxon>Bacteroidota</taxon>
        <taxon>Flavobacteriia</taxon>
        <taxon>Flavobacteriales</taxon>
        <taxon>Flavobacteriaceae</taxon>
        <taxon>Saonia</taxon>
    </lineage>
</organism>
<keyword evidence="1" id="KW-0812">Transmembrane</keyword>
<proteinExistence type="predicted"/>
<feature type="transmembrane region" description="Helical" evidence="1">
    <location>
        <begin position="66"/>
        <end position="88"/>
    </location>
</feature>
<dbReference type="AlphaFoldDB" id="A0A846R1L6"/>
<accession>A0A846R1L6</accession>
<comment type="caution">
    <text evidence="2">The sequence shown here is derived from an EMBL/GenBank/DDBJ whole genome shotgun (WGS) entry which is preliminary data.</text>
</comment>
<keyword evidence="1" id="KW-1133">Transmembrane helix</keyword>
<keyword evidence="3" id="KW-1185">Reference proteome</keyword>
<protein>
    <submittedName>
        <fullName evidence="2">Putative transporter</fullName>
    </submittedName>
</protein>
<dbReference type="Proteomes" id="UP000590442">
    <property type="component" value="Unassembled WGS sequence"/>
</dbReference>
<sequence length="123" mass="14232">MNDIYLSTAMIVILICHLATITVGYKMQKTSLLIPYLNAVIVIGIFIFWAFNSLNIKEHNLENRELFVICMEACILIFALYSIIGFHYKTYAKVINYIGFGIHLLATTGMLYYISIFKFNRLF</sequence>
<reference evidence="2 3" key="1">
    <citation type="submission" date="2020-03" db="EMBL/GenBank/DDBJ databases">
        <title>Genomic Encyclopedia of Type Strains, Phase IV (KMG-IV): sequencing the most valuable type-strain genomes for metagenomic binning, comparative biology and taxonomic classification.</title>
        <authorList>
            <person name="Goeker M."/>
        </authorList>
    </citation>
    <scope>NUCLEOTIDE SEQUENCE [LARGE SCALE GENOMIC DNA]</scope>
    <source>
        <strain evidence="2 3">DSM 29762</strain>
    </source>
</reference>
<feature type="transmembrane region" description="Helical" evidence="1">
    <location>
        <begin position="7"/>
        <end position="27"/>
    </location>
</feature>
<feature type="transmembrane region" description="Helical" evidence="1">
    <location>
        <begin position="33"/>
        <end position="54"/>
    </location>
</feature>
<evidence type="ECO:0000313" key="3">
    <source>
        <dbReference type="Proteomes" id="UP000590442"/>
    </source>
</evidence>
<dbReference type="EMBL" id="JAATJJ010000002">
    <property type="protein sequence ID" value="NJB72323.1"/>
    <property type="molecule type" value="Genomic_DNA"/>
</dbReference>
<evidence type="ECO:0000256" key="1">
    <source>
        <dbReference type="SAM" id="Phobius"/>
    </source>
</evidence>
<feature type="transmembrane region" description="Helical" evidence="1">
    <location>
        <begin position="94"/>
        <end position="114"/>
    </location>
</feature>
<keyword evidence="1" id="KW-0472">Membrane</keyword>
<name>A0A846R1L6_9FLAO</name>
<gene>
    <name evidence="2" type="ORF">GGR42_002814</name>
</gene>
<evidence type="ECO:0000313" key="2">
    <source>
        <dbReference type="EMBL" id="NJB72323.1"/>
    </source>
</evidence>